<dbReference type="EMBL" id="DSGT01000003">
    <property type="protein sequence ID" value="HEW52787.1"/>
    <property type="molecule type" value="Genomic_DNA"/>
</dbReference>
<keyword evidence="1" id="KW-0812">Transmembrane</keyword>
<name>A0A7C2VLT4_9CREN</name>
<dbReference type="AlphaFoldDB" id="A0A7C2VLT4"/>
<evidence type="ECO:0000256" key="1">
    <source>
        <dbReference type="SAM" id="Phobius"/>
    </source>
</evidence>
<evidence type="ECO:0000313" key="2">
    <source>
        <dbReference type="EMBL" id="HEW52787.1"/>
    </source>
</evidence>
<feature type="transmembrane region" description="Helical" evidence="1">
    <location>
        <begin position="16"/>
        <end position="37"/>
    </location>
</feature>
<proteinExistence type="predicted"/>
<feature type="transmembrane region" description="Helical" evidence="1">
    <location>
        <begin position="57"/>
        <end position="74"/>
    </location>
</feature>
<comment type="caution">
    <text evidence="2">The sequence shown here is derived from an EMBL/GenBank/DDBJ whole genome shotgun (WGS) entry which is preliminary data.</text>
</comment>
<protein>
    <submittedName>
        <fullName evidence="2">Uncharacterized protein</fullName>
    </submittedName>
</protein>
<keyword evidence="1" id="KW-1133">Transmembrane helix</keyword>
<keyword evidence="1" id="KW-0472">Membrane</keyword>
<organism evidence="2">
    <name type="scientific">Ignisphaera aggregans</name>
    <dbReference type="NCBI Taxonomy" id="334771"/>
    <lineage>
        <taxon>Archaea</taxon>
        <taxon>Thermoproteota</taxon>
        <taxon>Thermoprotei</taxon>
        <taxon>Desulfurococcales</taxon>
        <taxon>Desulfurococcaceae</taxon>
        <taxon>Ignisphaera</taxon>
    </lineage>
</organism>
<sequence length="108" mass="12409">MASYANTVKTLFRDQLAILTIRGICGIISAVFLYIFFSVNDYGLVLLRTIFNDYYSYFTWVYLFVFYPLSIVAVKLLVNVEKKFDLVLRGITIYFALGVITYSILSIA</sequence>
<reference evidence="2" key="1">
    <citation type="journal article" date="2020" name="mSystems">
        <title>Genome- and Community-Level Interaction Insights into Carbon Utilization and Element Cycling Functions of Hydrothermarchaeota in Hydrothermal Sediment.</title>
        <authorList>
            <person name="Zhou Z."/>
            <person name="Liu Y."/>
            <person name="Xu W."/>
            <person name="Pan J."/>
            <person name="Luo Z.H."/>
            <person name="Li M."/>
        </authorList>
    </citation>
    <scope>NUCLEOTIDE SEQUENCE [LARGE SCALE GENOMIC DNA]</scope>
    <source>
        <strain evidence="2">SpSt-16</strain>
    </source>
</reference>
<gene>
    <name evidence="2" type="ORF">ENO77_01230</name>
</gene>
<feature type="transmembrane region" description="Helical" evidence="1">
    <location>
        <begin position="86"/>
        <end position="105"/>
    </location>
</feature>
<accession>A0A7C2VLT4</accession>